<dbReference type="Gene3D" id="3.40.630.30">
    <property type="match status" value="1"/>
</dbReference>
<dbReference type="GO" id="GO:0008080">
    <property type="term" value="F:N-acetyltransferase activity"/>
    <property type="evidence" value="ECO:0007669"/>
    <property type="project" value="TreeGrafter"/>
</dbReference>
<dbReference type="PANTHER" id="PTHR10545:SF29">
    <property type="entry name" value="GH14572P-RELATED"/>
    <property type="match status" value="1"/>
</dbReference>
<dbReference type="InterPro" id="IPR016181">
    <property type="entry name" value="Acyl_CoA_acyltransferase"/>
</dbReference>
<keyword evidence="4" id="KW-0687">Ribonucleoprotein</keyword>
<dbReference type="Pfam" id="PF00583">
    <property type="entry name" value="Acetyltransf_1"/>
    <property type="match status" value="1"/>
</dbReference>
<dbReference type="AlphaFoldDB" id="A0A1M6PSA8"/>
<dbReference type="InterPro" id="IPR051016">
    <property type="entry name" value="Diverse_Substrate_AcTransf"/>
</dbReference>
<name>A0A1M6PSA8_9BACT</name>
<dbReference type="GO" id="GO:0005840">
    <property type="term" value="C:ribosome"/>
    <property type="evidence" value="ECO:0007669"/>
    <property type="project" value="UniProtKB-KW"/>
</dbReference>
<keyword evidence="5" id="KW-1185">Reference proteome</keyword>
<dbReference type="RefSeq" id="WP_073301697.1">
    <property type="nucleotide sequence ID" value="NZ_FRAW01000001.1"/>
</dbReference>
<dbReference type="CDD" id="cd04301">
    <property type="entry name" value="NAT_SF"/>
    <property type="match status" value="1"/>
</dbReference>
<evidence type="ECO:0000259" key="3">
    <source>
        <dbReference type="PROSITE" id="PS51186"/>
    </source>
</evidence>
<gene>
    <name evidence="4" type="ORF">SAMN05720469_10191</name>
</gene>
<evidence type="ECO:0000313" key="4">
    <source>
        <dbReference type="EMBL" id="SHK10758.1"/>
    </source>
</evidence>
<dbReference type="InterPro" id="IPR000182">
    <property type="entry name" value="GNAT_dom"/>
</dbReference>
<dbReference type="PANTHER" id="PTHR10545">
    <property type="entry name" value="DIAMINE N-ACETYLTRANSFERASE"/>
    <property type="match status" value="1"/>
</dbReference>
<keyword evidence="2" id="KW-0012">Acyltransferase</keyword>
<keyword evidence="1" id="KW-0808">Transferase</keyword>
<feature type="domain" description="N-acetyltransferase" evidence="3">
    <location>
        <begin position="2"/>
        <end position="148"/>
    </location>
</feature>
<dbReference type="Proteomes" id="UP000184275">
    <property type="component" value="Unassembled WGS sequence"/>
</dbReference>
<organism evidence="4 5">
    <name type="scientific">Fibrobacter intestinalis</name>
    <dbReference type="NCBI Taxonomy" id="28122"/>
    <lineage>
        <taxon>Bacteria</taxon>
        <taxon>Pseudomonadati</taxon>
        <taxon>Fibrobacterota</taxon>
        <taxon>Fibrobacteria</taxon>
        <taxon>Fibrobacterales</taxon>
        <taxon>Fibrobacteraceae</taxon>
        <taxon>Fibrobacter</taxon>
    </lineage>
</organism>
<accession>A0A1M6PSA8</accession>
<evidence type="ECO:0000313" key="5">
    <source>
        <dbReference type="Proteomes" id="UP000184275"/>
    </source>
</evidence>
<evidence type="ECO:0000256" key="1">
    <source>
        <dbReference type="ARBA" id="ARBA00022679"/>
    </source>
</evidence>
<sequence length="148" mass="17109">MISIRQMQKNDESQIVALMQKFYASSAVWSNGSEEIFRADVRECVGDSSYARGYVFECDGKMAGYGILAFGFSTEFGKKCVWIEDIYVKEEFRGMKLGSRFLDLVQQEFPQFLHRLELEKENAAALHVYHRAGFRELPYISMFRNGDV</sequence>
<evidence type="ECO:0000256" key="2">
    <source>
        <dbReference type="ARBA" id="ARBA00023315"/>
    </source>
</evidence>
<protein>
    <submittedName>
        <fullName evidence="4">Ribosomal protein S18 acetylase RimI</fullName>
    </submittedName>
</protein>
<proteinExistence type="predicted"/>
<dbReference type="SUPFAM" id="SSF55729">
    <property type="entry name" value="Acyl-CoA N-acyltransferases (Nat)"/>
    <property type="match status" value="1"/>
</dbReference>
<dbReference type="PROSITE" id="PS51186">
    <property type="entry name" value="GNAT"/>
    <property type="match status" value="1"/>
</dbReference>
<keyword evidence="4" id="KW-0689">Ribosomal protein</keyword>
<dbReference type="EMBL" id="FRAW01000001">
    <property type="protein sequence ID" value="SHK10758.1"/>
    <property type="molecule type" value="Genomic_DNA"/>
</dbReference>
<reference evidence="5" key="1">
    <citation type="submission" date="2016-11" db="EMBL/GenBank/DDBJ databases">
        <authorList>
            <person name="Varghese N."/>
            <person name="Submissions S."/>
        </authorList>
    </citation>
    <scope>NUCLEOTIDE SEQUENCE [LARGE SCALE GENOMIC DNA]</scope>
    <source>
        <strain evidence="5">UWOS</strain>
    </source>
</reference>